<evidence type="ECO:0000256" key="6">
    <source>
        <dbReference type="ARBA" id="ARBA00023136"/>
    </source>
</evidence>
<dbReference type="Gene3D" id="1.10.3720.10">
    <property type="entry name" value="MetI-like"/>
    <property type="match status" value="1"/>
</dbReference>
<dbReference type="RefSeq" id="WP_240500478.1">
    <property type="nucleotide sequence ID" value="NZ_LGSI01000074.1"/>
</dbReference>
<dbReference type="GO" id="GO:0005886">
    <property type="term" value="C:plasma membrane"/>
    <property type="evidence" value="ECO:0007669"/>
    <property type="project" value="UniProtKB-SubCell"/>
</dbReference>
<dbReference type="PROSITE" id="PS50928">
    <property type="entry name" value="ABC_TM1"/>
    <property type="match status" value="1"/>
</dbReference>
<feature type="domain" description="ABC transmembrane type-1" evidence="8">
    <location>
        <begin position="87"/>
        <end position="280"/>
    </location>
</feature>
<dbReference type="GO" id="GO:0055085">
    <property type="term" value="P:transmembrane transport"/>
    <property type="evidence" value="ECO:0007669"/>
    <property type="project" value="InterPro"/>
</dbReference>
<keyword evidence="2 7" id="KW-0813">Transport</keyword>
<accession>A0A1C7YVC1</accession>
<dbReference type="InterPro" id="IPR000515">
    <property type="entry name" value="MetI-like"/>
</dbReference>
<gene>
    <name evidence="9" type="ORF">AFK24_29135</name>
</gene>
<evidence type="ECO:0000256" key="7">
    <source>
        <dbReference type="RuleBase" id="RU363032"/>
    </source>
</evidence>
<dbReference type="InterPro" id="IPR050366">
    <property type="entry name" value="BP-dependent_transpt_permease"/>
</dbReference>
<dbReference type="PANTHER" id="PTHR43386">
    <property type="entry name" value="OLIGOPEPTIDE TRANSPORT SYSTEM PERMEASE PROTEIN APPC"/>
    <property type="match status" value="1"/>
</dbReference>
<comment type="caution">
    <text evidence="9">The sequence shown here is derived from an EMBL/GenBank/DDBJ whole genome shotgun (WGS) entry which is preliminary data.</text>
</comment>
<feature type="transmembrane region" description="Helical" evidence="7">
    <location>
        <begin position="212"/>
        <end position="233"/>
    </location>
</feature>
<evidence type="ECO:0000259" key="8">
    <source>
        <dbReference type="PROSITE" id="PS50928"/>
    </source>
</evidence>
<dbReference type="AlphaFoldDB" id="A0A1C7YVC1"/>
<evidence type="ECO:0000256" key="3">
    <source>
        <dbReference type="ARBA" id="ARBA00022475"/>
    </source>
</evidence>
<dbReference type="PATRIC" id="fig|317.243.peg.1727"/>
<evidence type="ECO:0000256" key="2">
    <source>
        <dbReference type="ARBA" id="ARBA00022448"/>
    </source>
</evidence>
<feature type="transmembrane region" description="Helical" evidence="7">
    <location>
        <begin position="91"/>
        <end position="114"/>
    </location>
</feature>
<dbReference type="SUPFAM" id="SSF161098">
    <property type="entry name" value="MetI-like"/>
    <property type="match status" value="1"/>
</dbReference>
<dbReference type="InterPro" id="IPR025966">
    <property type="entry name" value="OppC_N"/>
</dbReference>
<feature type="transmembrane region" description="Helical" evidence="7">
    <location>
        <begin position="152"/>
        <end position="169"/>
    </location>
</feature>
<keyword evidence="4 7" id="KW-0812">Transmembrane</keyword>
<name>A0A1C7YVC1_PSESX</name>
<proteinExistence type="inferred from homology"/>
<dbReference type="Pfam" id="PF00528">
    <property type="entry name" value="BPD_transp_1"/>
    <property type="match status" value="1"/>
</dbReference>
<feature type="transmembrane region" description="Helical" evidence="7">
    <location>
        <begin position="259"/>
        <end position="280"/>
    </location>
</feature>
<feature type="transmembrane region" description="Helical" evidence="7">
    <location>
        <begin position="25"/>
        <end position="48"/>
    </location>
</feature>
<dbReference type="Proteomes" id="UP000093104">
    <property type="component" value="Unassembled WGS sequence"/>
</dbReference>
<dbReference type="Pfam" id="PF12911">
    <property type="entry name" value="OppC_N"/>
    <property type="match status" value="1"/>
</dbReference>
<keyword evidence="6 7" id="KW-0472">Membrane</keyword>
<sequence length="288" mass="31354">MTVLYTAPIERVTVSRWQRLKRKPWMVYLCAAIVIGYLLVALLAPWLAPHGEAEVISDQPYAPWSSEFWLGTDQIGRDVLSRLIYGTRNSVGIAVLTTLLAFAVGASLGVFAAIRGGWIDNLLSAAIETLMAIPQLILALILLAALGPSIPNIVLIIAVINATQIYRLARTTARNVVVMDFVEAARLRGEGTAWILRREILPNILPALIAEFGLRFCFAFLTISTLSFLGLGIQPPSADWGTMVREGATFISYGDITPLIPAGAIALLTLAVNVVVDHFLDPTDEHRP</sequence>
<dbReference type="InterPro" id="IPR035906">
    <property type="entry name" value="MetI-like_sf"/>
</dbReference>
<dbReference type="EMBL" id="LGSI01000074">
    <property type="protein sequence ID" value="OCR21621.1"/>
    <property type="molecule type" value="Genomic_DNA"/>
</dbReference>
<evidence type="ECO:0000256" key="5">
    <source>
        <dbReference type="ARBA" id="ARBA00022989"/>
    </source>
</evidence>
<comment type="subcellular location">
    <subcellularLocation>
        <location evidence="1 7">Cell membrane</location>
        <topology evidence="1 7">Multi-pass membrane protein</topology>
    </subcellularLocation>
</comment>
<evidence type="ECO:0000313" key="10">
    <source>
        <dbReference type="Proteomes" id="UP000093104"/>
    </source>
</evidence>
<protein>
    <submittedName>
        <fullName evidence="9">ABC transporter permease</fullName>
    </submittedName>
</protein>
<reference evidence="9 10" key="1">
    <citation type="submission" date="2015-07" db="EMBL/GenBank/DDBJ databases">
        <title>Draft genome sequence of a diazotrophic, plant growth-promoting rhizobacterium of the Pseudomonas syringae complex.</title>
        <authorList>
            <person name="Patten C.L."/>
            <person name="Jeong H."/>
        </authorList>
    </citation>
    <scope>NUCLEOTIDE SEQUENCE [LARGE SCALE GENOMIC DNA]</scope>
    <source>
        <strain evidence="9 10">GR12-2</strain>
    </source>
</reference>
<dbReference type="PANTHER" id="PTHR43386:SF25">
    <property type="entry name" value="PEPTIDE ABC TRANSPORTER PERMEASE PROTEIN"/>
    <property type="match status" value="1"/>
</dbReference>
<keyword evidence="5 7" id="KW-1133">Transmembrane helix</keyword>
<evidence type="ECO:0000256" key="4">
    <source>
        <dbReference type="ARBA" id="ARBA00022692"/>
    </source>
</evidence>
<feature type="transmembrane region" description="Helical" evidence="7">
    <location>
        <begin position="126"/>
        <end position="146"/>
    </location>
</feature>
<organism evidence="9 10">
    <name type="scientific">Pseudomonas syringae</name>
    <dbReference type="NCBI Taxonomy" id="317"/>
    <lineage>
        <taxon>Bacteria</taxon>
        <taxon>Pseudomonadati</taxon>
        <taxon>Pseudomonadota</taxon>
        <taxon>Gammaproteobacteria</taxon>
        <taxon>Pseudomonadales</taxon>
        <taxon>Pseudomonadaceae</taxon>
        <taxon>Pseudomonas</taxon>
    </lineage>
</organism>
<dbReference type="CDD" id="cd06261">
    <property type="entry name" value="TM_PBP2"/>
    <property type="match status" value="1"/>
</dbReference>
<evidence type="ECO:0000313" key="9">
    <source>
        <dbReference type="EMBL" id="OCR21621.1"/>
    </source>
</evidence>
<keyword evidence="3" id="KW-1003">Cell membrane</keyword>
<comment type="similarity">
    <text evidence="7">Belongs to the binding-protein-dependent transport system permease family.</text>
</comment>
<evidence type="ECO:0000256" key="1">
    <source>
        <dbReference type="ARBA" id="ARBA00004651"/>
    </source>
</evidence>